<feature type="region of interest" description="Disordered" evidence="1">
    <location>
        <begin position="1"/>
        <end position="70"/>
    </location>
</feature>
<dbReference type="GO" id="GO:0009190">
    <property type="term" value="P:cyclic nucleotide biosynthetic process"/>
    <property type="evidence" value="ECO:0007669"/>
    <property type="project" value="InterPro"/>
</dbReference>
<dbReference type="Proteomes" id="UP001295684">
    <property type="component" value="Unassembled WGS sequence"/>
</dbReference>
<dbReference type="CDD" id="cd07302">
    <property type="entry name" value="CHD"/>
    <property type="match status" value="1"/>
</dbReference>
<protein>
    <recommendedName>
        <fullName evidence="2">Guanylate cyclase domain-containing protein</fullName>
    </recommendedName>
</protein>
<evidence type="ECO:0000313" key="3">
    <source>
        <dbReference type="EMBL" id="CAI2386125.1"/>
    </source>
</evidence>
<dbReference type="PANTHER" id="PTHR43336:SF3">
    <property type="entry name" value="GUANYLATE CYCLASE DOMAIN-CONTAINING PROTEIN"/>
    <property type="match status" value="1"/>
</dbReference>
<sequence length="728" mass="83665">MRGSNVPSNRGEESKSSSFSSIYTSKYEDGIDSEEEYDGSPMERVSISKVNKTNLNNETRMNGDSEDVRYSSPKRNRMLASNNNISMLEFTNPKEGTVRSSAGDFLSKGSELGTEDPKKPIKDEIKESKVSKKFSEQTTKRVLLIVLVVVMSEYIFQSTTYINDQKSYSYALDVIFDFSYSNDVIDFIEDYHKKSTHYEILELKYNTRRLLATENLGLRNSTRDEFLEQRGSYRVLDSDNEQRIIFDSPSNYRDQELEIVSGNGMEMYILIKDDLQFEAYLSMGKTTFILFIIMISALLISKDATALVLQPLETIMMKVAEMADDPFQILRFSEIEAQVEKDVNKNDKVVYETMILDNAITKIGSLLLLGFGEAGTSLLSDMIGKQGDIDTQSAGKKTIGIFGFCDIRQFTDTTEILQEEVMVFVNEIAQVVHGETHEFLGDPNKNIGDAFLLVWKFPENELFTGLDGKLSCSKDSYLINNYAESALISIFKIMLRMRKDHRVANYSSNAKLIEKIPEYMVKMGFGLHTGWCIEGAIGSSFKIDATYLSHHVNFAATLEESTKKYGVPIAISHEFYEICSSKARRYFREIDCYRDKGSKIIHKIYTVDCDTGMILPDNDYPTGKEHYRLKINKRLENLVQIKDPNFRMIVRFRQDDELISIMQNIPRRLLACFRKMYSYYREGDWDKAKIGLSKIIKKREDGPSIFLMKIMEEYKFIPPRKWKGIRNV</sequence>
<proteinExistence type="predicted"/>
<dbReference type="PROSITE" id="PS50125">
    <property type="entry name" value="GUANYLATE_CYCLASE_2"/>
    <property type="match status" value="1"/>
</dbReference>
<evidence type="ECO:0000313" key="4">
    <source>
        <dbReference type="Proteomes" id="UP001295684"/>
    </source>
</evidence>
<feature type="compositionally biased region" description="Low complexity" evidence="1">
    <location>
        <begin position="16"/>
        <end position="25"/>
    </location>
</feature>
<evidence type="ECO:0000259" key="2">
    <source>
        <dbReference type="PROSITE" id="PS50125"/>
    </source>
</evidence>
<feature type="region of interest" description="Disordered" evidence="1">
    <location>
        <begin position="99"/>
        <end position="119"/>
    </location>
</feature>
<dbReference type="EMBL" id="CAMPGE010028613">
    <property type="protein sequence ID" value="CAI2386125.1"/>
    <property type="molecule type" value="Genomic_DNA"/>
</dbReference>
<dbReference type="InterPro" id="IPR001054">
    <property type="entry name" value="A/G_cyclase"/>
</dbReference>
<feature type="domain" description="Guanylate cyclase" evidence="2">
    <location>
        <begin position="401"/>
        <end position="559"/>
    </location>
</feature>
<dbReference type="InterPro" id="IPR029787">
    <property type="entry name" value="Nucleotide_cyclase"/>
</dbReference>
<comment type="caution">
    <text evidence="3">The sequence shown here is derived from an EMBL/GenBank/DDBJ whole genome shotgun (WGS) entry which is preliminary data.</text>
</comment>
<dbReference type="PANTHER" id="PTHR43336">
    <property type="entry name" value="OXYGEN SENSOR HISTIDINE KINASE RESPONSE REGULATOR DEVS/DOSS"/>
    <property type="match status" value="1"/>
</dbReference>
<dbReference type="SUPFAM" id="SSF55073">
    <property type="entry name" value="Nucleotide cyclase"/>
    <property type="match status" value="1"/>
</dbReference>
<organism evidence="3 4">
    <name type="scientific">Euplotes crassus</name>
    <dbReference type="NCBI Taxonomy" id="5936"/>
    <lineage>
        <taxon>Eukaryota</taxon>
        <taxon>Sar</taxon>
        <taxon>Alveolata</taxon>
        <taxon>Ciliophora</taxon>
        <taxon>Intramacronucleata</taxon>
        <taxon>Spirotrichea</taxon>
        <taxon>Hypotrichia</taxon>
        <taxon>Euplotida</taxon>
        <taxon>Euplotidae</taxon>
        <taxon>Moneuplotes</taxon>
    </lineage>
</organism>
<name>A0AAD1Y826_EUPCR</name>
<dbReference type="AlphaFoldDB" id="A0AAD1Y826"/>
<dbReference type="Pfam" id="PF00211">
    <property type="entry name" value="Guanylate_cyc"/>
    <property type="match status" value="1"/>
</dbReference>
<evidence type="ECO:0000256" key="1">
    <source>
        <dbReference type="SAM" id="MobiDB-lite"/>
    </source>
</evidence>
<reference evidence="3" key="1">
    <citation type="submission" date="2023-07" db="EMBL/GenBank/DDBJ databases">
        <authorList>
            <consortium name="AG Swart"/>
            <person name="Singh M."/>
            <person name="Singh A."/>
            <person name="Seah K."/>
            <person name="Emmerich C."/>
        </authorList>
    </citation>
    <scope>NUCLEOTIDE SEQUENCE</scope>
    <source>
        <strain evidence="3">DP1</strain>
    </source>
</reference>
<accession>A0AAD1Y826</accession>
<keyword evidence="4" id="KW-1185">Reference proteome</keyword>
<dbReference type="Gene3D" id="3.30.70.1230">
    <property type="entry name" value="Nucleotide cyclase"/>
    <property type="match status" value="1"/>
</dbReference>
<gene>
    <name evidence="3" type="ORF">ECRASSUSDP1_LOCUS27728</name>
</gene>
<dbReference type="GO" id="GO:0035556">
    <property type="term" value="P:intracellular signal transduction"/>
    <property type="evidence" value="ECO:0007669"/>
    <property type="project" value="InterPro"/>
</dbReference>
<feature type="compositionally biased region" description="Polar residues" evidence="1">
    <location>
        <begin position="48"/>
        <end position="60"/>
    </location>
</feature>